<evidence type="ECO:0000256" key="1">
    <source>
        <dbReference type="SAM" id="SignalP"/>
    </source>
</evidence>
<feature type="chain" id="PRO_5047319679" description="GWxTD domain-containing protein" evidence="1">
    <location>
        <begin position="21"/>
        <end position="502"/>
    </location>
</feature>
<sequence>MNPRNIVFFLLLFAALPSLARINATVGHTIYYKKSAAGVYRPAPQVYWQVDPGSLRFFTNDKKQIVAQMRTDIVFSDAGGMLHEDHFVLRTPPRADVQGLSTLNILEQRQYVLERPIQGKVRMYMVITDMSDTFNAYTFTDSMDVSADTSRPFFSGLKLLAINDSAGRSIPLCANFLDDAQRTLYYNAELYNAGADKINASAYPIVRRVRLSKKPNEVFLPELMVTDTFTANVPAAAWGAIPIGRLTSGNYYLNISIEDKYSVPIASRSMFFQRMNTHPDKVEEVATRSMTEILKDTGMEKVTVLNMEKTFLAKYNMQQLRSILKMLLPVCDAMQTNTINGFLKKPDEMYMKYFIFNYFQDKDPKDPAKAWKEYSERVVEVNKKFNANGNAGYETDRGFIYLRYGKPTDVITVTGESGSLPYEIWQYNNLTQFGNKKELANSLFLFYKRSQAMTDYMLLHSTVPGEMMNPAWRNYLFTGNGASNAGFSMNSRAEQYFGATTR</sequence>
<evidence type="ECO:0000259" key="2">
    <source>
        <dbReference type="Pfam" id="PF20094"/>
    </source>
</evidence>
<keyword evidence="4" id="KW-1185">Reference proteome</keyword>
<protein>
    <recommendedName>
        <fullName evidence="2">GWxTD domain-containing protein</fullName>
    </recommendedName>
</protein>
<name>A0ABP8N6V4_9BACT</name>
<dbReference type="Pfam" id="PF20094">
    <property type="entry name" value="GWxTD_dom"/>
    <property type="match status" value="1"/>
</dbReference>
<proteinExistence type="predicted"/>
<feature type="domain" description="GWxTD" evidence="2">
    <location>
        <begin position="318"/>
        <end position="458"/>
    </location>
</feature>
<dbReference type="InterPro" id="IPR030959">
    <property type="entry name" value="GWxTD_dom"/>
</dbReference>
<reference evidence="4" key="1">
    <citation type="journal article" date="2019" name="Int. J. Syst. Evol. Microbiol.">
        <title>The Global Catalogue of Microorganisms (GCM) 10K type strain sequencing project: providing services to taxonomists for standard genome sequencing and annotation.</title>
        <authorList>
            <consortium name="The Broad Institute Genomics Platform"/>
            <consortium name="The Broad Institute Genome Sequencing Center for Infectious Disease"/>
            <person name="Wu L."/>
            <person name="Ma J."/>
        </authorList>
    </citation>
    <scope>NUCLEOTIDE SEQUENCE [LARGE SCALE GENOMIC DNA]</scope>
    <source>
        <strain evidence="4">JCM 32105</strain>
    </source>
</reference>
<accession>A0ABP8N6V4</accession>
<dbReference type="EMBL" id="BAABFA010000005">
    <property type="protein sequence ID" value="GAA4460984.1"/>
    <property type="molecule type" value="Genomic_DNA"/>
</dbReference>
<dbReference type="Proteomes" id="UP001500067">
    <property type="component" value="Unassembled WGS sequence"/>
</dbReference>
<keyword evidence="1" id="KW-0732">Signal</keyword>
<comment type="caution">
    <text evidence="3">The sequence shown here is derived from an EMBL/GenBank/DDBJ whole genome shotgun (WGS) entry which is preliminary data.</text>
</comment>
<evidence type="ECO:0000313" key="3">
    <source>
        <dbReference type="EMBL" id="GAA4460984.1"/>
    </source>
</evidence>
<dbReference type="NCBIfam" id="TIGR04514">
    <property type="entry name" value="GWxTD_dom"/>
    <property type="match status" value="1"/>
</dbReference>
<dbReference type="RefSeq" id="WP_345077982.1">
    <property type="nucleotide sequence ID" value="NZ_BAABFA010000005.1"/>
</dbReference>
<gene>
    <name evidence="3" type="ORF">GCM10023093_04790</name>
</gene>
<feature type="signal peptide" evidence="1">
    <location>
        <begin position="1"/>
        <end position="20"/>
    </location>
</feature>
<organism evidence="3 4">
    <name type="scientific">Nemorincola caseinilytica</name>
    <dbReference type="NCBI Taxonomy" id="2054315"/>
    <lineage>
        <taxon>Bacteria</taxon>
        <taxon>Pseudomonadati</taxon>
        <taxon>Bacteroidota</taxon>
        <taxon>Chitinophagia</taxon>
        <taxon>Chitinophagales</taxon>
        <taxon>Chitinophagaceae</taxon>
        <taxon>Nemorincola</taxon>
    </lineage>
</organism>
<evidence type="ECO:0000313" key="4">
    <source>
        <dbReference type="Proteomes" id="UP001500067"/>
    </source>
</evidence>